<evidence type="ECO:0000256" key="8">
    <source>
        <dbReference type="PIRSR" id="PIRSR624869-3"/>
    </source>
</evidence>
<comment type="similarity">
    <text evidence="2">Belongs to the FAM20 family.</text>
</comment>
<evidence type="ECO:0000313" key="12">
    <source>
        <dbReference type="RefSeq" id="XP_033365934.1"/>
    </source>
</evidence>
<keyword evidence="3" id="KW-0333">Golgi apparatus</keyword>
<feature type="binding site" evidence="8">
    <location>
        <position position="240"/>
    </location>
    <ligand>
        <name>Mn(2+)</name>
        <dbReference type="ChEBI" id="CHEBI:29035"/>
    </ligand>
</feature>
<feature type="binding site" evidence="7">
    <location>
        <begin position="322"/>
        <end position="325"/>
    </location>
    <ligand>
        <name>ATP</name>
        <dbReference type="ChEBI" id="CHEBI:30616"/>
    </ligand>
</feature>
<keyword evidence="11" id="KW-1185">Reference proteome</keyword>
<keyword evidence="8" id="KW-0479">Metal-binding</keyword>
<protein>
    <submittedName>
        <fullName evidence="12">Extracellular serine/threonine protein CG31145 isoform X1</fullName>
    </submittedName>
</protein>
<proteinExistence type="inferred from homology"/>
<gene>
    <name evidence="12" type="primary">LOC117242970</name>
</gene>
<dbReference type="GO" id="GO:0046872">
    <property type="term" value="F:metal ion binding"/>
    <property type="evidence" value="ECO:0007669"/>
    <property type="project" value="UniProtKB-KW"/>
</dbReference>
<keyword evidence="7" id="KW-0547">Nucleotide-binding</keyword>
<comment type="subcellular location">
    <subcellularLocation>
        <location evidence="1">Golgi apparatus</location>
    </subcellularLocation>
</comment>
<feature type="binding site" evidence="7">
    <location>
        <position position="240"/>
    </location>
    <ligand>
        <name>ATP</name>
        <dbReference type="ChEBI" id="CHEBI:30616"/>
    </ligand>
</feature>
<feature type="binding site" evidence="7">
    <location>
        <position position="396"/>
    </location>
    <ligand>
        <name>ATP</name>
        <dbReference type="ChEBI" id="CHEBI:30616"/>
    </ligand>
</feature>
<dbReference type="CDD" id="cd10314">
    <property type="entry name" value="FAM20_C"/>
    <property type="match status" value="1"/>
</dbReference>
<accession>A0A6J3LPP3</accession>
<comment type="cofactor">
    <cofactor evidence="8">
        <name>Mn(2+)</name>
        <dbReference type="ChEBI" id="CHEBI:29035"/>
    </cofactor>
</comment>
<dbReference type="PANTHER" id="PTHR12450">
    <property type="entry name" value="DENTIN MATRIX PROTEIN 4 PROTEIN FAM20"/>
    <property type="match status" value="1"/>
</dbReference>
<dbReference type="GO" id="GO:0005524">
    <property type="term" value="F:ATP binding"/>
    <property type="evidence" value="ECO:0007669"/>
    <property type="project" value="UniProtKB-KW"/>
</dbReference>
<keyword evidence="8" id="KW-0464">Manganese</keyword>
<dbReference type="RefSeq" id="XP_033365934.1">
    <property type="nucleotide sequence ID" value="XM_033510043.1"/>
</dbReference>
<evidence type="ECO:0000256" key="9">
    <source>
        <dbReference type="SAM" id="MobiDB-lite"/>
    </source>
</evidence>
<dbReference type="GO" id="GO:0005794">
    <property type="term" value="C:Golgi apparatus"/>
    <property type="evidence" value="ECO:0007669"/>
    <property type="project" value="UniProtKB-SubCell"/>
</dbReference>
<dbReference type="InterPro" id="IPR009581">
    <property type="entry name" value="FAM20_C"/>
</dbReference>
<keyword evidence="4" id="KW-1015">Disulfide bond</keyword>
<evidence type="ECO:0000256" key="3">
    <source>
        <dbReference type="ARBA" id="ARBA00023034"/>
    </source>
</evidence>
<reference evidence="12" key="1">
    <citation type="submission" date="2025-08" db="UniProtKB">
        <authorList>
            <consortium name="RefSeq"/>
        </authorList>
    </citation>
    <scope>IDENTIFICATION</scope>
    <source>
        <tissue evidence="12">Muscle</tissue>
    </source>
</reference>
<keyword evidence="5" id="KW-0325">Glycoprotein</keyword>
<evidence type="ECO:0000256" key="6">
    <source>
        <dbReference type="PIRSR" id="PIRSR624869-1"/>
    </source>
</evidence>
<feature type="binding site" evidence="7">
    <location>
        <position position="411"/>
    </location>
    <ligand>
        <name>ATP</name>
        <dbReference type="ChEBI" id="CHEBI:30616"/>
    </ligand>
</feature>
<keyword evidence="7" id="KW-0067">ATP-binding</keyword>
<dbReference type="AlphaFoldDB" id="A0A6J3LPP3"/>
<dbReference type="KEGG" id="bvk:117242970"/>
<evidence type="ECO:0000256" key="7">
    <source>
        <dbReference type="PIRSR" id="PIRSR624869-2"/>
    </source>
</evidence>
<evidence type="ECO:0000259" key="10">
    <source>
        <dbReference type="Pfam" id="PF06702"/>
    </source>
</evidence>
<feature type="binding site" evidence="8">
    <location>
        <position position="411"/>
    </location>
    <ligand>
        <name>Mn(2+)</name>
        <dbReference type="ChEBI" id="CHEBI:29035"/>
    </ligand>
</feature>
<feature type="compositionally biased region" description="Basic and acidic residues" evidence="9">
    <location>
        <begin position="93"/>
        <end position="108"/>
    </location>
</feature>
<dbReference type="Proteomes" id="UP000504631">
    <property type="component" value="Unplaced"/>
</dbReference>
<evidence type="ECO:0000313" key="11">
    <source>
        <dbReference type="Proteomes" id="UP000504631"/>
    </source>
</evidence>
<feature type="active site" evidence="6">
    <location>
        <position position="391"/>
    </location>
</feature>
<evidence type="ECO:0000256" key="1">
    <source>
        <dbReference type="ARBA" id="ARBA00004555"/>
    </source>
</evidence>
<dbReference type="InterPro" id="IPR024869">
    <property type="entry name" value="FAM20"/>
</dbReference>
<dbReference type="GeneID" id="117242970"/>
<name>A0A6J3LPP3_9HYME</name>
<sequence>MKFTIRMIRIRDKLMLGLSAFAILFTILLVMDLQMDLGYSGHHLVPSHGRVRVGDDPNTGTIYNFRRRYLQRTNASKEQTSGDMSGTTQNSGKDGENVGRESRTEKTEVHDNFRDLVDLVEKGYGVSVYEGVARISGEDHTYNPTIGEMKKISPKKNSSTLEKFHLQISRTELYPQNSKYVDQLLHEIATKPIVHVVQKEGGTQLKLQINYSNMQALFKPMRFPREQQTLPNHFYFTDFERHTAEIAAFHLDRLLGFRRAMPVTGRTLNLTTEIYQIADGELLKTFFVSPAGNICFHGKCSYYCDTAHAICGNPDTLEGSFAAFLPDKSFVARKAWRHPWRRSYHKRKKAQWEHDSDYCSLVKEIPPYHEGRRLLDLMDMAVLDFLMGNMDRHHYETFKIFGNNTFPLHLDHGRGFGRAFHDEISILAPILQCCMIRQTTLSTLLKFHNGPDPLSEALRRSMAKDPVAPVLWEPHFAALDRRVRVILQAIRDCVNREDSSQVVHEKTEDTGS</sequence>
<evidence type="ECO:0000256" key="4">
    <source>
        <dbReference type="ARBA" id="ARBA00023157"/>
    </source>
</evidence>
<feature type="compositionally biased region" description="Polar residues" evidence="9">
    <location>
        <begin position="74"/>
        <end position="92"/>
    </location>
</feature>
<dbReference type="PANTHER" id="PTHR12450:SF22">
    <property type="entry name" value="EXTRACELLULAR SERINE_THREONINE PROTEIN CG31145"/>
    <property type="match status" value="1"/>
</dbReference>
<feature type="binding site" evidence="7">
    <location>
        <position position="204"/>
    </location>
    <ligand>
        <name>ATP</name>
        <dbReference type="ChEBI" id="CHEBI:30616"/>
    </ligand>
</feature>
<feature type="region of interest" description="Disordered" evidence="9">
    <location>
        <begin position="74"/>
        <end position="108"/>
    </location>
</feature>
<evidence type="ECO:0000256" key="5">
    <source>
        <dbReference type="ARBA" id="ARBA00023180"/>
    </source>
</evidence>
<dbReference type="GO" id="GO:0004674">
    <property type="term" value="F:protein serine/threonine kinase activity"/>
    <property type="evidence" value="ECO:0007669"/>
    <property type="project" value="TreeGrafter"/>
</dbReference>
<organism evidence="11 12">
    <name type="scientific">Bombus vosnesenskii</name>
    <dbReference type="NCBI Taxonomy" id="207650"/>
    <lineage>
        <taxon>Eukaryota</taxon>
        <taxon>Metazoa</taxon>
        <taxon>Ecdysozoa</taxon>
        <taxon>Arthropoda</taxon>
        <taxon>Hexapoda</taxon>
        <taxon>Insecta</taxon>
        <taxon>Pterygota</taxon>
        <taxon>Neoptera</taxon>
        <taxon>Endopterygota</taxon>
        <taxon>Hymenoptera</taxon>
        <taxon>Apocrita</taxon>
        <taxon>Aculeata</taxon>
        <taxon>Apoidea</taxon>
        <taxon>Anthophila</taxon>
        <taxon>Apidae</taxon>
        <taxon>Bombus</taxon>
        <taxon>Pyrobombus</taxon>
    </lineage>
</organism>
<evidence type="ECO:0000256" key="2">
    <source>
        <dbReference type="ARBA" id="ARBA00006557"/>
    </source>
</evidence>
<feature type="domain" description="FAM20 C-terminal" evidence="10">
    <location>
        <begin position="286"/>
        <end position="503"/>
    </location>
</feature>
<feature type="binding site" evidence="7">
    <location>
        <position position="219"/>
    </location>
    <ligand>
        <name>ATP</name>
        <dbReference type="ChEBI" id="CHEBI:30616"/>
    </ligand>
</feature>
<dbReference type="Pfam" id="PF06702">
    <property type="entry name" value="Fam20C"/>
    <property type="match status" value="1"/>
</dbReference>